<dbReference type="OrthoDB" id="7862298at2"/>
<gene>
    <name evidence="1" type="ORF">EP867_16010</name>
</gene>
<evidence type="ECO:0000313" key="2">
    <source>
        <dbReference type="Proteomes" id="UP000287168"/>
    </source>
</evidence>
<dbReference type="Proteomes" id="UP000287168">
    <property type="component" value="Unassembled WGS sequence"/>
</dbReference>
<dbReference type="RefSeq" id="WP_128490481.1">
    <property type="nucleotide sequence ID" value="NZ_JBHLXB010000068.1"/>
</dbReference>
<reference evidence="1 2" key="1">
    <citation type="journal article" date="2015" name="Int. J. Syst. Evol. Microbiol.">
        <title>Gemmobacter intermedius sp. nov., isolated from a white stork (Ciconia ciconia).</title>
        <authorList>
            <person name="Kampfer P."/>
            <person name="Jerzak L."/>
            <person name="Wilharm G."/>
            <person name="Golke J."/>
            <person name="Busse H.J."/>
            <person name="Glaeser S.P."/>
        </authorList>
    </citation>
    <scope>NUCLEOTIDE SEQUENCE [LARGE SCALE GENOMIC DNA]</scope>
    <source>
        <strain evidence="1 2">119/4</strain>
    </source>
</reference>
<protein>
    <submittedName>
        <fullName evidence="1">Glycine zipper family protein</fullName>
    </submittedName>
</protein>
<evidence type="ECO:0000313" key="1">
    <source>
        <dbReference type="EMBL" id="RWY38513.1"/>
    </source>
</evidence>
<sequence>MLKKTMAVVLTASFVAGCVQPLEEYRPVVDPGRTNAAKFERDLTACRSVAKQAEADYTKRQQEQMGANIMAGILIGAIAGAAIGDSSNYAAAGAAYGAGAGVAATDTELAHGGPRRIIDRCMTERGHKILNDLGKG</sequence>
<comment type="caution">
    <text evidence="1">The sequence shown here is derived from an EMBL/GenBank/DDBJ whole genome shotgun (WGS) entry which is preliminary data.</text>
</comment>
<dbReference type="AlphaFoldDB" id="A0A3S3WHE0"/>
<dbReference type="PROSITE" id="PS51257">
    <property type="entry name" value="PROKAR_LIPOPROTEIN"/>
    <property type="match status" value="1"/>
</dbReference>
<name>A0A3S3WHE0_9RHOB</name>
<proteinExistence type="predicted"/>
<keyword evidence="2" id="KW-1185">Reference proteome</keyword>
<dbReference type="EMBL" id="SBLC01000034">
    <property type="protein sequence ID" value="RWY38513.1"/>
    <property type="molecule type" value="Genomic_DNA"/>
</dbReference>
<organism evidence="1 2">
    <name type="scientific">Falsigemmobacter intermedius</name>
    <dbReference type="NCBI Taxonomy" id="1553448"/>
    <lineage>
        <taxon>Bacteria</taxon>
        <taxon>Pseudomonadati</taxon>
        <taxon>Pseudomonadota</taxon>
        <taxon>Alphaproteobacteria</taxon>
        <taxon>Rhodobacterales</taxon>
        <taxon>Paracoccaceae</taxon>
        <taxon>Falsigemmobacter</taxon>
    </lineage>
</organism>
<accession>A0A3S3WHE0</accession>